<dbReference type="AlphaFoldDB" id="A0A6J4U9M7"/>
<proteinExistence type="predicted"/>
<evidence type="ECO:0000313" key="1">
    <source>
        <dbReference type="EMBL" id="CAA9542418.1"/>
    </source>
</evidence>
<gene>
    <name evidence="1" type="ORF">AVDCRST_MAG43-250</name>
</gene>
<reference evidence="1" key="1">
    <citation type="submission" date="2020-02" db="EMBL/GenBank/DDBJ databases">
        <authorList>
            <person name="Meier V. D."/>
        </authorList>
    </citation>
    <scope>NUCLEOTIDE SEQUENCE</scope>
    <source>
        <strain evidence="1">AVDCRST_MAG43</strain>
    </source>
</reference>
<protein>
    <submittedName>
        <fullName evidence="1">Uncharacterized protein</fullName>
    </submittedName>
</protein>
<name>A0A6J4U9M7_9BACT</name>
<dbReference type="EMBL" id="CADCWI010000015">
    <property type="protein sequence ID" value="CAA9542418.1"/>
    <property type="molecule type" value="Genomic_DNA"/>
</dbReference>
<sequence length="55" mass="5929">MANDPGLVPVKVFLALSVLMLLTWRTALVLAARNTATARTSDVPGHCAPLPWMQL</sequence>
<accession>A0A6J4U9M7</accession>
<organism evidence="1">
    <name type="scientific">uncultured Thermomicrobiales bacterium</name>
    <dbReference type="NCBI Taxonomy" id="1645740"/>
    <lineage>
        <taxon>Bacteria</taxon>
        <taxon>Pseudomonadati</taxon>
        <taxon>Thermomicrobiota</taxon>
        <taxon>Thermomicrobia</taxon>
        <taxon>Thermomicrobiales</taxon>
        <taxon>environmental samples</taxon>
    </lineage>
</organism>